<dbReference type="AlphaFoldDB" id="A0A2Z2KDQ5"/>
<feature type="compositionally biased region" description="Basic residues" evidence="1">
    <location>
        <begin position="538"/>
        <end position="547"/>
    </location>
</feature>
<name>A0A2Z2KDQ5_9BACL</name>
<keyword evidence="3" id="KW-1185">Reference proteome</keyword>
<feature type="compositionally biased region" description="Polar residues" evidence="1">
    <location>
        <begin position="520"/>
        <end position="531"/>
    </location>
</feature>
<proteinExistence type="predicted"/>
<evidence type="ECO:0000313" key="2">
    <source>
        <dbReference type="EMBL" id="ASA21955.1"/>
    </source>
</evidence>
<accession>A0A2Z2KDQ5</accession>
<protein>
    <recommendedName>
        <fullName evidence="4">Phage tail tape measure protein domain-containing protein</fullName>
    </recommendedName>
</protein>
<organism evidence="2 3">
    <name type="scientific">Paenibacillus donghaensis</name>
    <dbReference type="NCBI Taxonomy" id="414771"/>
    <lineage>
        <taxon>Bacteria</taxon>
        <taxon>Bacillati</taxon>
        <taxon>Bacillota</taxon>
        <taxon>Bacilli</taxon>
        <taxon>Bacillales</taxon>
        <taxon>Paenibacillaceae</taxon>
        <taxon>Paenibacillus</taxon>
    </lineage>
</organism>
<dbReference type="EMBL" id="CP021780">
    <property type="protein sequence ID" value="ASA21955.1"/>
    <property type="molecule type" value="Genomic_DNA"/>
</dbReference>
<evidence type="ECO:0008006" key="4">
    <source>
        <dbReference type="Google" id="ProtNLM"/>
    </source>
</evidence>
<evidence type="ECO:0000313" key="3">
    <source>
        <dbReference type="Proteomes" id="UP000249890"/>
    </source>
</evidence>
<gene>
    <name evidence="2" type="ORF">B9T62_14925</name>
</gene>
<sequence>MRTALRGATNDLLDFRRASGQMGDNLISDLRRSRSAADDLGSRIGGAADETRRQGRVNVDDIFRHARSGADDLRRSASRADAEIRGMSDSRVHIRAQDEVSPVLDGIASKITTIAATAGAIVLGGGLKDAMFGGVMDYYAEASRSAAFLPADVRAQSLQTVDNMYEQGIISDRSSGARQLADAAPLVSDKSQMDNFMGASAKMQYIRPDSGAEEINRALAQSANTFKESYSSVADSMMYAYKEVGDRQQDLYDTFWEYSGYFKNTGANSGQMANFLTQSVKEGSFNFDKPADFIKEAFGVKDLDSGDMEKYFALRGAGKDEAARQATTFTGDINSGSEQRAAGALMALVADLASQSQSDLKASLVSLGSAAAEDNGSAIMKTYQVPFQPAPTGIAGTTDAMVKAQQDANPMQDIIQTRAQIDQQMQELGANLSTAVLPALQQFNDLLTENKDEIQAFGSNVVGFVNGITSIYKDHFSAINTGLLLIGGSIAAIKVVKFGKGLIDDTTAGARRVKGWLSWGNSGTPPTSNPTEEVGGPTRRRFTLTDT</sequence>
<reference evidence="2 3" key="1">
    <citation type="submission" date="2017-06" db="EMBL/GenBank/DDBJ databases">
        <title>Complete genome sequence of Paenibacillus donghaensis KCTC 13049T isolated from East Sea sediment, South Korea.</title>
        <authorList>
            <person name="Jung B.K."/>
            <person name="Hong S.-J."/>
            <person name="Shin J.-H."/>
        </authorList>
    </citation>
    <scope>NUCLEOTIDE SEQUENCE [LARGE SCALE GENOMIC DNA]</scope>
    <source>
        <strain evidence="2 3">KCTC 13049</strain>
    </source>
</reference>
<evidence type="ECO:0000256" key="1">
    <source>
        <dbReference type="SAM" id="MobiDB-lite"/>
    </source>
</evidence>
<feature type="region of interest" description="Disordered" evidence="1">
    <location>
        <begin position="520"/>
        <end position="547"/>
    </location>
</feature>
<dbReference type="KEGG" id="pdh:B9T62_14925"/>
<dbReference type="Proteomes" id="UP000249890">
    <property type="component" value="Chromosome"/>
</dbReference>